<organism evidence="2">
    <name type="scientific">Solibacter usitatus (strain Ellin6076)</name>
    <dbReference type="NCBI Taxonomy" id="234267"/>
    <lineage>
        <taxon>Bacteria</taxon>
        <taxon>Pseudomonadati</taxon>
        <taxon>Acidobacteriota</taxon>
        <taxon>Terriglobia</taxon>
        <taxon>Bryobacterales</taxon>
        <taxon>Solibacteraceae</taxon>
        <taxon>Candidatus Solibacter</taxon>
    </lineage>
</organism>
<feature type="transmembrane region" description="Helical" evidence="1">
    <location>
        <begin position="49"/>
        <end position="67"/>
    </location>
</feature>
<keyword evidence="1" id="KW-1133">Transmembrane helix</keyword>
<dbReference type="AlphaFoldDB" id="Q01NS8"/>
<dbReference type="InParanoid" id="Q01NS8"/>
<keyword evidence="1" id="KW-0472">Membrane</keyword>
<protein>
    <submittedName>
        <fullName evidence="2">Uncharacterized protein</fullName>
    </submittedName>
</protein>
<evidence type="ECO:0000313" key="2">
    <source>
        <dbReference type="EMBL" id="ABJ88692.1"/>
    </source>
</evidence>
<gene>
    <name evidence="2" type="ordered locus">Acid_7794</name>
</gene>
<evidence type="ECO:0000256" key="1">
    <source>
        <dbReference type="SAM" id="Phobius"/>
    </source>
</evidence>
<keyword evidence="1" id="KW-0812">Transmembrane</keyword>
<dbReference type="STRING" id="234267.Acid_7794"/>
<dbReference type="HOGENOM" id="CLU_139601_2_0_0"/>
<dbReference type="eggNOG" id="ENOG50330EP">
    <property type="taxonomic scope" value="Bacteria"/>
</dbReference>
<dbReference type="KEGG" id="sus:Acid_7794"/>
<proteinExistence type="predicted"/>
<name>Q01NS8_SOLUE</name>
<accession>Q01NS8</accession>
<sequence precursor="true">MRLKRKWMFLVPLGIGGFLLFIALGGEIVMQLWNWLLPPVLGLREITFWQALGILALCRILFGGFGGPHFRRTSHMSPEERERFRQRIRERCGLAPSPGATPSQ</sequence>
<reference evidence="2" key="1">
    <citation type="submission" date="2006-10" db="EMBL/GenBank/DDBJ databases">
        <title>Complete sequence of Solibacter usitatus Ellin6076.</title>
        <authorList>
            <consortium name="US DOE Joint Genome Institute"/>
            <person name="Copeland A."/>
            <person name="Lucas S."/>
            <person name="Lapidus A."/>
            <person name="Barry K."/>
            <person name="Detter J.C."/>
            <person name="Glavina del Rio T."/>
            <person name="Hammon N."/>
            <person name="Israni S."/>
            <person name="Dalin E."/>
            <person name="Tice H."/>
            <person name="Pitluck S."/>
            <person name="Thompson L.S."/>
            <person name="Brettin T."/>
            <person name="Bruce D."/>
            <person name="Han C."/>
            <person name="Tapia R."/>
            <person name="Gilna P."/>
            <person name="Schmutz J."/>
            <person name="Larimer F."/>
            <person name="Land M."/>
            <person name="Hauser L."/>
            <person name="Kyrpides N."/>
            <person name="Mikhailova N."/>
            <person name="Janssen P.H."/>
            <person name="Kuske C.R."/>
            <person name="Richardson P."/>
        </authorList>
    </citation>
    <scope>NUCLEOTIDE SEQUENCE</scope>
    <source>
        <strain evidence="2">Ellin6076</strain>
    </source>
</reference>
<dbReference type="EMBL" id="CP000473">
    <property type="protein sequence ID" value="ABJ88692.1"/>
    <property type="molecule type" value="Genomic_DNA"/>
</dbReference>